<evidence type="ECO:0000313" key="1">
    <source>
        <dbReference type="EMBL" id="QDU97233.1"/>
    </source>
</evidence>
<organism evidence="1 2">
    <name type="scientific">Lignipirellula cremea</name>
    <dbReference type="NCBI Taxonomy" id="2528010"/>
    <lineage>
        <taxon>Bacteria</taxon>
        <taxon>Pseudomonadati</taxon>
        <taxon>Planctomycetota</taxon>
        <taxon>Planctomycetia</taxon>
        <taxon>Pirellulales</taxon>
        <taxon>Pirellulaceae</taxon>
        <taxon>Lignipirellula</taxon>
    </lineage>
</organism>
<sequence>MNYSAVLQLYRELQPGDRVELKHEVKVGFRNWEKVTVGEVVRTERRRHGLHYGRNFDDKVFSDIIVLRRDDGELTTVTLDEFSELRKV</sequence>
<name>A0A518DZG9_9BACT</name>
<dbReference type="KEGG" id="lcre:Pla8534_50780"/>
<protein>
    <submittedName>
        <fullName evidence="1">Uncharacterized protein</fullName>
    </submittedName>
</protein>
<dbReference type="AlphaFoldDB" id="A0A518DZG9"/>
<dbReference type="RefSeq" id="WP_145056019.1">
    <property type="nucleotide sequence ID" value="NZ_CP036433.1"/>
</dbReference>
<reference evidence="1 2" key="1">
    <citation type="submission" date="2019-02" db="EMBL/GenBank/DDBJ databases">
        <title>Deep-cultivation of Planctomycetes and their phenomic and genomic characterization uncovers novel biology.</title>
        <authorList>
            <person name="Wiegand S."/>
            <person name="Jogler M."/>
            <person name="Boedeker C."/>
            <person name="Pinto D."/>
            <person name="Vollmers J."/>
            <person name="Rivas-Marin E."/>
            <person name="Kohn T."/>
            <person name="Peeters S.H."/>
            <person name="Heuer A."/>
            <person name="Rast P."/>
            <person name="Oberbeckmann S."/>
            <person name="Bunk B."/>
            <person name="Jeske O."/>
            <person name="Meyerdierks A."/>
            <person name="Storesund J.E."/>
            <person name="Kallscheuer N."/>
            <person name="Luecker S."/>
            <person name="Lage O.M."/>
            <person name="Pohl T."/>
            <person name="Merkel B.J."/>
            <person name="Hornburger P."/>
            <person name="Mueller R.-W."/>
            <person name="Bruemmer F."/>
            <person name="Labrenz M."/>
            <person name="Spormann A.M."/>
            <person name="Op den Camp H."/>
            <person name="Overmann J."/>
            <person name="Amann R."/>
            <person name="Jetten M.S.M."/>
            <person name="Mascher T."/>
            <person name="Medema M.H."/>
            <person name="Devos D.P."/>
            <person name="Kaster A.-K."/>
            <person name="Ovreas L."/>
            <person name="Rohde M."/>
            <person name="Galperin M.Y."/>
            <person name="Jogler C."/>
        </authorList>
    </citation>
    <scope>NUCLEOTIDE SEQUENCE [LARGE SCALE GENOMIC DNA]</scope>
    <source>
        <strain evidence="1 2">Pla85_3_4</strain>
    </source>
</reference>
<dbReference type="EMBL" id="CP036433">
    <property type="protein sequence ID" value="QDU97233.1"/>
    <property type="molecule type" value="Genomic_DNA"/>
</dbReference>
<keyword evidence="2" id="KW-1185">Reference proteome</keyword>
<accession>A0A518DZG9</accession>
<evidence type="ECO:0000313" key="2">
    <source>
        <dbReference type="Proteomes" id="UP000317648"/>
    </source>
</evidence>
<dbReference type="Proteomes" id="UP000317648">
    <property type="component" value="Chromosome"/>
</dbReference>
<gene>
    <name evidence="1" type="ORF">Pla8534_50780</name>
</gene>
<dbReference type="OrthoDB" id="282988at2"/>
<proteinExistence type="predicted"/>